<dbReference type="AlphaFoldDB" id="A0AAD3MTI4"/>
<organism evidence="1 2">
    <name type="scientific">Lates japonicus</name>
    <name type="common">Japanese lates</name>
    <dbReference type="NCBI Taxonomy" id="270547"/>
    <lineage>
        <taxon>Eukaryota</taxon>
        <taxon>Metazoa</taxon>
        <taxon>Chordata</taxon>
        <taxon>Craniata</taxon>
        <taxon>Vertebrata</taxon>
        <taxon>Euteleostomi</taxon>
        <taxon>Actinopterygii</taxon>
        <taxon>Neopterygii</taxon>
        <taxon>Teleostei</taxon>
        <taxon>Neoteleostei</taxon>
        <taxon>Acanthomorphata</taxon>
        <taxon>Carangaria</taxon>
        <taxon>Carangaria incertae sedis</taxon>
        <taxon>Centropomidae</taxon>
        <taxon>Lates</taxon>
    </lineage>
</organism>
<evidence type="ECO:0000313" key="1">
    <source>
        <dbReference type="EMBL" id="GLD59074.1"/>
    </source>
</evidence>
<protein>
    <submittedName>
        <fullName evidence="1">Thrombospondin type-1 domain-containing protein 7B isoform X1</fullName>
    </submittedName>
</protein>
<gene>
    <name evidence="1" type="ORF">AKAME5_001111400</name>
</gene>
<dbReference type="Proteomes" id="UP001279410">
    <property type="component" value="Unassembled WGS sequence"/>
</dbReference>
<accession>A0AAD3MTI4</accession>
<comment type="caution">
    <text evidence="1">The sequence shown here is derived from an EMBL/GenBank/DDBJ whole genome shotgun (WGS) entry which is preliminary data.</text>
</comment>
<proteinExistence type="predicted"/>
<name>A0AAD3MTI4_LATJO</name>
<keyword evidence="2" id="KW-1185">Reference proteome</keyword>
<sequence>MGWTMILKDDFGVIAWTRRAGCYLSLFLLLSLFSIPVQSDIVFHKDHRFSWKA</sequence>
<evidence type="ECO:0000313" key="2">
    <source>
        <dbReference type="Proteomes" id="UP001279410"/>
    </source>
</evidence>
<dbReference type="EMBL" id="BRZM01000036">
    <property type="protein sequence ID" value="GLD59074.1"/>
    <property type="molecule type" value="Genomic_DNA"/>
</dbReference>
<feature type="non-terminal residue" evidence="1">
    <location>
        <position position="53"/>
    </location>
</feature>
<reference evidence="1" key="1">
    <citation type="submission" date="2022-08" db="EMBL/GenBank/DDBJ databases">
        <title>Genome sequencing of akame (Lates japonicus).</title>
        <authorList>
            <person name="Hashiguchi Y."/>
            <person name="Takahashi H."/>
        </authorList>
    </citation>
    <scope>NUCLEOTIDE SEQUENCE</scope>
    <source>
        <strain evidence="1">Kochi</strain>
    </source>
</reference>